<evidence type="ECO:0000313" key="2">
    <source>
        <dbReference type="EMBL" id="TPX73064.1"/>
    </source>
</evidence>
<accession>A0A507FA60</accession>
<protein>
    <recommendedName>
        <fullName evidence="1">Aminotransferase class V domain-containing protein</fullName>
    </recommendedName>
</protein>
<dbReference type="OrthoDB" id="420046at2759"/>
<dbReference type="Pfam" id="PF00266">
    <property type="entry name" value="Aminotran_5"/>
    <property type="match status" value="2"/>
</dbReference>
<dbReference type="EMBL" id="QEAP01000211">
    <property type="protein sequence ID" value="TPX73064.1"/>
    <property type="molecule type" value="Genomic_DNA"/>
</dbReference>
<dbReference type="Gene3D" id="3.90.1150.10">
    <property type="entry name" value="Aspartate Aminotransferase, domain 1"/>
    <property type="match status" value="1"/>
</dbReference>
<dbReference type="PANTHER" id="PTHR43586">
    <property type="entry name" value="CYSTEINE DESULFURASE"/>
    <property type="match status" value="1"/>
</dbReference>
<dbReference type="InterPro" id="IPR015421">
    <property type="entry name" value="PyrdxlP-dep_Trfase_major"/>
</dbReference>
<dbReference type="Gene3D" id="3.40.640.10">
    <property type="entry name" value="Type I PLP-dependent aspartate aminotransferase-like (Major domain)"/>
    <property type="match status" value="1"/>
</dbReference>
<feature type="domain" description="Aminotransferase class V" evidence="1">
    <location>
        <begin position="22"/>
        <end position="227"/>
    </location>
</feature>
<dbReference type="PANTHER" id="PTHR43586:SF21">
    <property type="entry name" value="PYRIDOXAL PHOSPHATE (PLP)-DEPENDENT ASPARTATE AMINOTRANSFERASE SUPERFAMILY"/>
    <property type="match status" value="1"/>
</dbReference>
<proteinExistence type="predicted"/>
<dbReference type="STRING" id="246404.A0A507FA60"/>
<reference evidence="2 3" key="1">
    <citation type="journal article" date="2019" name="Sci. Rep.">
        <title>Comparative genomics of chytrid fungi reveal insights into the obligate biotrophic and pathogenic lifestyle of Synchytrium endobioticum.</title>
        <authorList>
            <person name="van de Vossenberg B.T.L.H."/>
            <person name="Warris S."/>
            <person name="Nguyen H.D.T."/>
            <person name="van Gent-Pelzer M.P.E."/>
            <person name="Joly D.L."/>
            <person name="van de Geest H.C."/>
            <person name="Bonants P.J.M."/>
            <person name="Smith D.S."/>
            <person name="Levesque C.A."/>
            <person name="van der Lee T.A.J."/>
        </authorList>
    </citation>
    <scope>NUCLEOTIDE SEQUENCE [LARGE SCALE GENOMIC DNA]</scope>
    <source>
        <strain evidence="2 3">CBS 675.73</strain>
    </source>
</reference>
<dbReference type="Proteomes" id="UP000320333">
    <property type="component" value="Unassembled WGS sequence"/>
</dbReference>
<dbReference type="InterPro" id="IPR015424">
    <property type="entry name" value="PyrdxlP-dep_Trfase"/>
</dbReference>
<evidence type="ECO:0000313" key="3">
    <source>
        <dbReference type="Proteomes" id="UP000320333"/>
    </source>
</evidence>
<comment type="caution">
    <text evidence="2">The sequence shown here is derived from an EMBL/GenBank/DDBJ whole genome shotgun (WGS) entry which is preliminary data.</text>
</comment>
<dbReference type="InterPro" id="IPR015422">
    <property type="entry name" value="PyrdxlP-dep_Trfase_small"/>
</dbReference>
<evidence type="ECO:0000259" key="1">
    <source>
        <dbReference type="Pfam" id="PF00266"/>
    </source>
</evidence>
<feature type="domain" description="Aminotransferase class V" evidence="1">
    <location>
        <begin position="310"/>
        <end position="415"/>
    </location>
</feature>
<dbReference type="SUPFAM" id="SSF53383">
    <property type="entry name" value="PLP-dependent transferases"/>
    <property type="match status" value="1"/>
</dbReference>
<gene>
    <name evidence="2" type="ORF">CcCBS67573_g05663</name>
</gene>
<dbReference type="AlphaFoldDB" id="A0A507FA60"/>
<organism evidence="2 3">
    <name type="scientific">Chytriomyces confervae</name>
    <dbReference type="NCBI Taxonomy" id="246404"/>
    <lineage>
        <taxon>Eukaryota</taxon>
        <taxon>Fungi</taxon>
        <taxon>Fungi incertae sedis</taxon>
        <taxon>Chytridiomycota</taxon>
        <taxon>Chytridiomycota incertae sedis</taxon>
        <taxon>Chytridiomycetes</taxon>
        <taxon>Chytridiales</taxon>
        <taxon>Chytriomycetaceae</taxon>
        <taxon>Chytriomyces</taxon>
    </lineage>
</organism>
<dbReference type="InterPro" id="IPR000192">
    <property type="entry name" value="Aminotrans_V_dom"/>
</dbReference>
<sequence length="425" mass="46504">MDIAFSRSQFPAIQRNDGSFAFMDNAGGSAVLQSVAERVSDYLLNTNVQLGASYPTSQVSTKLVREGAVAGARFVNASSPDEIVLGSSTTQLFENLARSMEEHMVEGDEIIISETDHEANCGSWARMCKRRNLVLKVWKCEGADQALVLESLEAMLTPKTRLVCVTHCSNIVGTVNNVKEIAKLVHSIPGAEICVDGVAYASHKIVDVQDLDVDYYCFSWYKVYGPHIAQLYTAKRTFPRLGSINHYFLSPDMRPYIMQPGNLNYELSASLPAIVAYIGDLGRAPADRLGVEGQKKVRGDAGATREELERGFQAMAAQEHKLVDKFLSYLASKPAVYTTIGQKVASEARAATISFTVANFKSEDFITKLDGYGIGARFGHFYAHRLVCGSLGLSDDGVVRVSMVHYNTVEEVEKLIAAMDEILGA</sequence>
<keyword evidence="3" id="KW-1185">Reference proteome</keyword>
<name>A0A507FA60_9FUNG</name>